<dbReference type="RefSeq" id="XP_016593155.1">
    <property type="nucleotide sequence ID" value="XM_016747669.1"/>
</dbReference>
<keyword evidence="2" id="KW-1185">Reference proteome</keyword>
<evidence type="ECO:0000313" key="1">
    <source>
        <dbReference type="EMBL" id="KGO49766.1"/>
    </source>
</evidence>
<evidence type="ECO:0000313" key="2">
    <source>
        <dbReference type="Proteomes" id="UP000030143"/>
    </source>
</evidence>
<proteinExistence type="predicted"/>
<reference evidence="1 2" key="1">
    <citation type="journal article" date="2015" name="Mol. Plant Microbe Interact.">
        <title>Genome, transcriptome, and functional analyses of Penicillium expansum provide new insights into secondary metabolism and pathogenicity.</title>
        <authorList>
            <person name="Ballester A.R."/>
            <person name="Marcet-Houben M."/>
            <person name="Levin E."/>
            <person name="Sela N."/>
            <person name="Selma-Lazaro C."/>
            <person name="Carmona L."/>
            <person name="Wisniewski M."/>
            <person name="Droby S."/>
            <person name="Gonzalez-Candelas L."/>
            <person name="Gabaldon T."/>
        </authorList>
    </citation>
    <scope>NUCLEOTIDE SEQUENCE [LARGE SCALE GENOMIC DNA]</scope>
    <source>
        <strain evidence="1 2">MD-8</strain>
    </source>
</reference>
<dbReference type="HOGENOM" id="CLU_3087949_0_0_1"/>
<organism evidence="1 2">
    <name type="scientific">Penicillium expansum</name>
    <name type="common">Blue mold rot fungus</name>
    <dbReference type="NCBI Taxonomy" id="27334"/>
    <lineage>
        <taxon>Eukaryota</taxon>
        <taxon>Fungi</taxon>
        <taxon>Dikarya</taxon>
        <taxon>Ascomycota</taxon>
        <taxon>Pezizomycotina</taxon>
        <taxon>Eurotiomycetes</taxon>
        <taxon>Eurotiomycetidae</taxon>
        <taxon>Eurotiales</taxon>
        <taxon>Aspergillaceae</taxon>
        <taxon>Penicillium</taxon>
    </lineage>
</organism>
<dbReference type="VEuPathDB" id="FungiDB:PEXP_078990"/>
<name>A0A0A2KH18_PENEN</name>
<dbReference type="EMBL" id="JQFZ01000372">
    <property type="protein sequence ID" value="KGO49766.1"/>
    <property type="molecule type" value="Genomic_DNA"/>
</dbReference>
<sequence length="52" mass="6251">MRSRCFWEVNNKSKNNVAMLLYIQGWVSYSTKGRRSRMKAKRDEVKKIKKAE</sequence>
<dbReference type="AlphaFoldDB" id="A0A0A2KH18"/>
<dbReference type="GeneID" id="27683089"/>
<accession>A0A0A2KH18</accession>
<gene>
    <name evidence="1" type="ORF">PEX2_103990</name>
</gene>
<comment type="caution">
    <text evidence="1">The sequence shown here is derived from an EMBL/GenBank/DDBJ whole genome shotgun (WGS) entry which is preliminary data.</text>
</comment>
<dbReference type="Proteomes" id="UP000030143">
    <property type="component" value="Unassembled WGS sequence"/>
</dbReference>
<protein>
    <submittedName>
        <fullName evidence="1">Uncharacterized protein</fullName>
    </submittedName>
</protein>